<evidence type="ECO:0000313" key="2">
    <source>
        <dbReference type="EMBL" id="QHU21833.1"/>
    </source>
</evidence>
<accession>A0A6C0KX54</accession>
<proteinExistence type="predicted"/>
<organism evidence="2">
    <name type="scientific">viral metagenome</name>
    <dbReference type="NCBI Taxonomy" id="1070528"/>
    <lineage>
        <taxon>unclassified sequences</taxon>
        <taxon>metagenomes</taxon>
        <taxon>organismal metagenomes</taxon>
    </lineage>
</organism>
<sequence>MPNCTGMPTMNAANRSARAACNLKAATEKGASRKSIFAGGRKTRRKSTRRKSTRRN</sequence>
<feature type="region of interest" description="Disordered" evidence="1">
    <location>
        <begin position="25"/>
        <end position="56"/>
    </location>
</feature>
<feature type="compositionally biased region" description="Basic residues" evidence="1">
    <location>
        <begin position="41"/>
        <end position="56"/>
    </location>
</feature>
<evidence type="ECO:0000256" key="1">
    <source>
        <dbReference type="SAM" id="MobiDB-lite"/>
    </source>
</evidence>
<name>A0A6C0KX54_9ZZZZ</name>
<dbReference type="AlphaFoldDB" id="A0A6C0KX54"/>
<reference evidence="2" key="1">
    <citation type="journal article" date="2020" name="Nature">
        <title>Giant virus diversity and host interactions through global metagenomics.</title>
        <authorList>
            <person name="Schulz F."/>
            <person name="Roux S."/>
            <person name="Paez-Espino D."/>
            <person name="Jungbluth S."/>
            <person name="Walsh D.A."/>
            <person name="Denef V.J."/>
            <person name="McMahon K.D."/>
            <person name="Konstantinidis K.T."/>
            <person name="Eloe-Fadrosh E.A."/>
            <person name="Kyrpides N.C."/>
            <person name="Woyke T."/>
        </authorList>
    </citation>
    <scope>NUCLEOTIDE SEQUENCE</scope>
    <source>
        <strain evidence="2">GVMAG-S-3300013286-35</strain>
    </source>
</reference>
<protein>
    <submittedName>
        <fullName evidence="2">Uncharacterized protein</fullName>
    </submittedName>
</protein>
<dbReference type="EMBL" id="MN740992">
    <property type="protein sequence ID" value="QHU21833.1"/>
    <property type="molecule type" value="Genomic_DNA"/>
</dbReference>